<accession>A0AA86VCB0</accession>
<dbReference type="EMBL" id="OY731399">
    <property type="protein sequence ID" value="CAJ1925843.1"/>
    <property type="molecule type" value="Genomic_DNA"/>
</dbReference>
<keyword evidence="2" id="KW-1185">Reference proteome</keyword>
<sequence length="192" mass="21163">MIEYFNSHARESRVIVEKLRSKKGIFKIYISWTTEKIIVRFENSSASSRVHISLEIGGGFVRGVLEINLIDEVVEVDALGLNLPKKMQIERVWFGPLCVDVLKAVGGVLIPATFFSLLVKASLKSETSNVNKIFDNINSAECTLKLGLEQRSIGGGGGGSQKGVVMIVKEEGRHILYDNGVNNGRCTYTVFV</sequence>
<proteinExistence type="predicted"/>
<dbReference type="AlphaFoldDB" id="A0AA86VCB0"/>
<name>A0AA86VCB0_9FABA</name>
<evidence type="ECO:0000313" key="1">
    <source>
        <dbReference type="EMBL" id="CAJ1925843.1"/>
    </source>
</evidence>
<reference evidence="1" key="1">
    <citation type="submission" date="2023-10" db="EMBL/GenBank/DDBJ databases">
        <authorList>
            <person name="Domelevo Entfellner J.-B."/>
        </authorList>
    </citation>
    <scope>NUCLEOTIDE SEQUENCE</scope>
</reference>
<dbReference type="Proteomes" id="UP001189624">
    <property type="component" value="Chromosome 2"/>
</dbReference>
<protein>
    <submittedName>
        <fullName evidence="1">Uncharacterized protein</fullName>
    </submittedName>
</protein>
<evidence type="ECO:0000313" key="2">
    <source>
        <dbReference type="Proteomes" id="UP001189624"/>
    </source>
</evidence>
<organism evidence="1 2">
    <name type="scientific">Sphenostylis stenocarpa</name>
    <dbReference type="NCBI Taxonomy" id="92480"/>
    <lineage>
        <taxon>Eukaryota</taxon>
        <taxon>Viridiplantae</taxon>
        <taxon>Streptophyta</taxon>
        <taxon>Embryophyta</taxon>
        <taxon>Tracheophyta</taxon>
        <taxon>Spermatophyta</taxon>
        <taxon>Magnoliopsida</taxon>
        <taxon>eudicotyledons</taxon>
        <taxon>Gunneridae</taxon>
        <taxon>Pentapetalae</taxon>
        <taxon>rosids</taxon>
        <taxon>fabids</taxon>
        <taxon>Fabales</taxon>
        <taxon>Fabaceae</taxon>
        <taxon>Papilionoideae</taxon>
        <taxon>50 kb inversion clade</taxon>
        <taxon>NPAAA clade</taxon>
        <taxon>indigoferoid/millettioid clade</taxon>
        <taxon>Phaseoleae</taxon>
        <taxon>Sphenostylis</taxon>
    </lineage>
</organism>
<dbReference type="Gramene" id="rna-AYBTSS11_LOCUS3930">
    <property type="protein sequence ID" value="CAJ1925843.1"/>
    <property type="gene ID" value="gene-AYBTSS11_LOCUS3930"/>
</dbReference>
<gene>
    <name evidence="1" type="ORF">AYBTSS11_LOCUS3930</name>
</gene>